<comment type="subcellular location">
    <subcellularLocation>
        <location evidence="1">Membrane</location>
        <topology evidence="1">Multi-pass membrane protein</topology>
    </subcellularLocation>
</comment>
<feature type="domain" description="RDD" evidence="6">
    <location>
        <begin position="38"/>
        <end position="192"/>
    </location>
</feature>
<evidence type="ECO:0000256" key="1">
    <source>
        <dbReference type="ARBA" id="ARBA00004141"/>
    </source>
</evidence>
<comment type="caution">
    <text evidence="7">The sequence shown here is derived from an EMBL/GenBank/DDBJ whole genome shotgun (WGS) entry which is preliminary data.</text>
</comment>
<evidence type="ECO:0000259" key="6">
    <source>
        <dbReference type="Pfam" id="PF06271"/>
    </source>
</evidence>
<sequence>MSSTAAQSRSTAGMSNHEARMWREVVTPEGATIRLRLADASERAGALFIDAAIMLLALIIGSFAILILGVGGGNSSWMNVAGAIWYLFFFVLRAFYFTIFEMGRRAATPGKRIMKLRVVAREGRQLTANAVFARNVMRELEVFLPFNVLMAGPGSDGLSAVMTICLVLWLGVFVLLPFFNKDKLRAGDIVAGTWVVKDPKLELGADISQKGKGQSNRFPFTEGQLATYGEHELQVLEEVLRRSTHEIREAVAERIRNRIGWDKAPDETDQEFLEAFYRALRQTLETRMLFGNRKKDKHDKS</sequence>
<evidence type="ECO:0000256" key="5">
    <source>
        <dbReference type="SAM" id="Phobius"/>
    </source>
</evidence>
<evidence type="ECO:0000256" key="4">
    <source>
        <dbReference type="ARBA" id="ARBA00023136"/>
    </source>
</evidence>
<feature type="transmembrane region" description="Helical" evidence="5">
    <location>
        <begin position="76"/>
        <end position="97"/>
    </location>
</feature>
<keyword evidence="3 5" id="KW-1133">Transmembrane helix</keyword>
<feature type="transmembrane region" description="Helical" evidence="5">
    <location>
        <begin position="44"/>
        <end position="70"/>
    </location>
</feature>
<evidence type="ECO:0000313" key="7">
    <source>
        <dbReference type="EMBL" id="MFC6196807.1"/>
    </source>
</evidence>
<keyword evidence="4 5" id="KW-0472">Membrane</keyword>
<dbReference type="PANTHER" id="PTHR38480">
    <property type="entry name" value="SLR0254 PROTEIN"/>
    <property type="match status" value="1"/>
</dbReference>
<protein>
    <submittedName>
        <fullName evidence="7">RDD family protein</fullName>
    </submittedName>
</protein>
<dbReference type="Pfam" id="PF06271">
    <property type="entry name" value="RDD"/>
    <property type="match status" value="1"/>
</dbReference>
<reference evidence="8" key="1">
    <citation type="journal article" date="2019" name="Int. J. Syst. Evol. Microbiol.">
        <title>The Global Catalogue of Microorganisms (GCM) 10K type strain sequencing project: providing services to taxonomists for standard genome sequencing and annotation.</title>
        <authorList>
            <consortium name="The Broad Institute Genomics Platform"/>
            <consortium name="The Broad Institute Genome Sequencing Center for Infectious Disease"/>
            <person name="Wu L."/>
            <person name="Ma J."/>
        </authorList>
    </citation>
    <scope>NUCLEOTIDE SEQUENCE [LARGE SCALE GENOMIC DNA]</scope>
    <source>
        <strain evidence="8">CGMCC-1.15741</strain>
    </source>
</reference>
<organism evidence="7 8">
    <name type="scientific">Ponticaulis profundi</name>
    <dbReference type="NCBI Taxonomy" id="2665222"/>
    <lineage>
        <taxon>Bacteria</taxon>
        <taxon>Pseudomonadati</taxon>
        <taxon>Pseudomonadota</taxon>
        <taxon>Alphaproteobacteria</taxon>
        <taxon>Hyphomonadales</taxon>
        <taxon>Hyphomonadaceae</taxon>
        <taxon>Ponticaulis</taxon>
    </lineage>
</organism>
<accession>A0ABW1S6I4</accession>
<evidence type="ECO:0000256" key="3">
    <source>
        <dbReference type="ARBA" id="ARBA00022989"/>
    </source>
</evidence>
<dbReference type="PANTHER" id="PTHR38480:SF1">
    <property type="entry name" value="SLR0254 PROTEIN"/>
    <property type="match status" value="1"/>
</dbReference>
<evidence type="ECO:0000256" key="2">
    <source>
        <dbReference type="ARBA" id="ARBA00022692"/>
    </source>
</evidence>
<gene>
    <name evidence="7" type="ORF">ACFQDM_01880</name>
</gene>
<dbReference type="RefSeq" id="WP_377374701.1">
    <property type="nucleotide sequence ID" value="NZ_JBHSSW010000003.1"/>
</dbReference>
<keyword evidence="8" id="KW-1185">Reference proteome</keyword>
<feature type="transmembrane region" description="Helical" evidence="5">
    <location>
        <begin position="157"/>
        <end position="179"/>
    </location>
</feature>
<dbReference type="EMBL" id="JBHSSW010000003">
    <property type="protein sequence ID" value="MFC6196807.1"/>
    <property type="molecule type" value="Genomic_DNA"/>
</dbReference>
<dbReference type="InterPro" id="IPR010432">
    <property type="entry name" value="RDD"/>
</dbReference>
<dbReference type="Proteomes" id="UP001596303">
    <property type="component" value="Unassembled WGS sequence"/>
</dbReference>
<proteinExistence type="predicted"/>
<keyword evidence="2 5" id="KW-0812">Transmembrane</keyword>
<name>A0ABW1S6I4_9PROT</name>
<evidence type="ECO:0000313" key="8">
    <source>
        <dbReference type="Proteomes" id="UP001596303"/>
    </source>
</evidence>